<dbReference type="EMBL" id="JOWA01000033">
    <property type="protein sequence ID" value="KEZ46394.1"/>
    <property type="molecule type" value="Genomic_DNA"/>
</dbReference>
<dbReference type="OrthoDB" id="9979195at2759"/>
<evidence type="ECO:0000313" key="3">
    <source>
        <dbReference type="EMBL" id="KEZ46394.1"/>
    </source>
</evidence>
<keyword evidence="4" id="KW-1185">Reference proteome</keyword>
<dbReference type="GeneID" id="27718863"/>
<feature type="domain" description="Linalool dehydratase/isomerase" evidence="2">
    <location>
        <begin position="58"/>
        <end position="399"/>
    </location>
</feature>
<dbReference type="VEuPathDB" id="FungiDB:SAPIO_CDS0711"/>
<dbReference type="HOGENOM" id="CLU_044865_1_0_1"/>
<protein>
    <recommendedName>
        <fullName evidence="2">Linalool dehydratase/isomerase domain-containing protein</fullName>
    </recommendedName>
</protein>
<evidence type="ECO:0000256" key="1">
    <source>
        <dbReference type="SAM" id="MobiDB-lite"/>
    </source>
</evidence>
<dbReference type="RefSeq" id="XP_016646193.1">
    <property type="nucleotide sequence ID" value="XM_016783427.1"/>
</dbReference>
<dbReference type="Pfam" id="PF18566">
    <property type="entry name" value="Ldi"/>
    <property type="match status" value="1"/>
</dbReference>
<evidence type="ECO:0000313" key="4">
    <source>
        <dbReference type="Proteomes" id="UP000028545"/>
    </source>
</evidence>
<feature type="region of interest" description="Disordered" evidence="1">
    <location>
        <begin position="324"/>
        <end position="352"/>
    </location>
</feature>
<sequence length="488" mass="55432">MTITPSQRLQLDLDRYEKLDSLQAGHLRHIYNTSSQPDGQWNHMGGVESLQESFDSYRYQLATMAYATAVTHYHRIPAARSMFKPLFRQLIHKMLLPDVWAYWYTSSQSGPLLDASLTALREPCPDPVCKENIMYSGHLLLMTSLYAMLFDDDEFEKPGSITFTWAPMFWGFGAQSFKYDNGSLQNVIFSQMEQNNWVGVCCEPNAVFIVCNQYPIIAMRYNDVRHGTNKVESVLENYKAAWDKKGMVTPEGLYISWLLLKQDHIVPPLGIGFTAWANAFMNSWNSELVASLYEKQVLGYATVIGDEVRLQSSDVAQEFRRLVREEGANPHDPSTLTKSRSSPHPAPSDPGTGSPLPYVLLWLSELGRKTELDGLLRYLDRHQKPTWENGGLFYSRNDTETNEDGSLAQVDCLRGMWDNEAMVLILTVRTWENRRVQIHPTAQNLDAGLWAVYVDGELLKYDNVEAGGLMVADVEVGTDEVDILFKKV</sequence>
<organism evidence="3 4">
    <name type="scientific">Pseudallescheria apiosperma</name>
    <name type="common">Scedosporium apiospermum</name>
    <dbReference type="NCBI Taxonomy" id="563466"/>
    <lineage>
        <taxon>Eukaryota</taxon>
        <taxon>Fungi</taxon>
        <taxon>Dikarya</taxon>
        <taxon>Ascomycota</taxon>
        <taxon>Pezizomycotina</taxon>
        <taxon>Sordariomycetes</taxon>
        <taxon>Hypocreomycetidae</taxon>
        <taxon>Microascales</taxon>
        <taxon>Microascaceae</taxon>
        <taxon>Scedosporium</taxon>
    </lineage>
</organism>
<proteinExistence type="predicted"/>
<dbReference type="Proteomes" id="UP000028545">
    <property type="component" value="Unassembled WGS sequence"/>
</dbReference>
<dbReference type="InterPro" id="IPR041411">
    <property type="entry name" value="Ldi"/>
</dbReference>
<dbReference type="OMA" id="IAMRYND"/>
<reference evidence="3 4" key="1">
    <citation type="journal article" date="2014" name="Genome Announc.">
        <title>Draft genome sequence of the pathogenic fungus Scedosporium apiospermum.</title>
        <authorList>
            <person name="Vandeputte P."/>
            <person name="Ghamrawi S."/>
            <person name="Rechenmann M."/>
            <person name="Iltis A."/>
            <person name="Giraud S."/>
            <person name="Fleury M."/>
            <person name="Thornton C."/>
            <person name="Delhaes L."/>
            <person name="Meyer W."/>
            <person name="Papon N."/>
            <person name="Bouchara J.P."/>
        </authorList>
    </citation>
    <scope>NUCLEOTIDE SEQUENCE [LARGE SCALE GENOMIC DNA]</scope>
    <source>
        <strain evidence="3 4">IHEM 14462</strain>
    </source>
</reference>
<comment type="caution">
    <text evidence="3">The sequence shown here is derived from an EMBL/GenBank/DDBJ whole genome shotgun (WGS) entry which is preliminary data.</text>
</comment>
<evidence type="ECO:0000259" key="2">
    <source>
        <dbReference type="Pfam" id="PF18566"/>
    </source>
</evidence>
<dbReference type="KEGG" id="sapo:SAPIO_CDS0711"/>
<gene>
    <name evidence="3" type="ORF">SAPIO_CDS0711</name>
</gene>
<accession>A0A084GGD2</accession>
<name>A0A084GGD2_PSEDA</name>
<dbReference type="AlphaFoldDB" id="A0A084GGD2"/>
<feature type="compositionally biased region" description="Polar residues" evidence="1">
    <location>
        <begin position="332"/>
        <end position="342"/>
    </location>
</feature>